<sequence length="108" mass="11909">MKMDELRKKISDKLRGNTNAEKALAAVEEGNKAELEKVTGYLQYAMLEDDQFAAEVKALAEEINAGKRRDNSNMQQNNYDNSTGFQTKIDANGSQIFIGNHPGTSPNG</sequence>
<organism evidence="1 2">
    <name type="scientific">Dolichospermum flos-aquae UHCC 0037</name>
    <dbReference type="NCBI Taxonomy" id="2590026"/>
    <lineage>
        <taxon>Bacteria</taxon>
        <taxon>Bacillati</taxon>
        <taxon>Cyanobacteriota</taxon>
        <taxon>Cyanophyceae</taxon>
        <taxon>Nostocales</taxon>
        <taxon>Aphanizomenonaceae</taxon>
        <taxon>Dolichospermum</taxon>
    </lineage>
</organism>
<evidence type="ECO:0000313" key="1">
    <source>
        <dbReference type="EMBL" id="MTJ46098.1"/>
    </source>
</evidence>
<accession>A0ACC7SC30</accession>
<dbReference type="Proteomes" id="UP001517388">
    <property type="component" value="Unassembled WGS sequence"/>
</dbReference>
<comment type="caution">
    <text evidence="1">The sequence shown here is derived from an EMBL/GenBank/DDBJ whole genome shotgun (WGS) entry which is preliminary data.</text>
</comment>
<evidence type="ECO:0000313" key="2">
    <source>
        <dbReference type="Proteomes" id="UP001517388"/>
    </source>
</evidence>
<proteinExistence type="predicted"/>
<gene>
    <name evidence="1" type="ORF">FJR39_24535</name>
</gene>
<keyword evidence="2" id="KW-1185">Reference proteome</keyword>
<name>A0ACC7SC30_DOLFA</name>
<dbReference type="EMBL" id="VILF01000007">
    <property type="protein sequence ID" value="MTJ46098.1"/>
    <property type="molecule type" value="Genomic_DNA"/>
</dbReference>
<reference evidence="2" key="1">
    <citation type="journal article" date="2020" name="Toxins">
        <title>Phylogenomic Analysis of Secondary Metabolism in the Toxic Cyanobacterial Genera Anabaena, Dolichospermum and Aphanizomenon.</title>
        <authorList>
            <person name="Oesterholm J."/>
            <person name="Popin R.V."/>
            <person name="Fewer D.P."/>
            <person name="Sivonen K."/>
        </authorList>
    </citation>
    <scope>NUCLEOTIDE SEQUENCE [LARGE SCALE GENOMIC DNA]</scope>
    <source>
        <strain evidence="2">UHCC 0037</strain>
    </source>
</reference>
<protein>
    <submittedName>
        <fullName evidence="1">Uncharacterized protein</fullName>
    </submittedName>
</protein>